<keyword evidence="9" id="KW-0378">Hydrolase</keyword>
<keyword evidence="15" id="KW-1185">Reference proteome</keyword>
<keyword evidence="5" id="KW-0819">tRNA processing</keyword>
<reference evidence="14" key="3">
    <citation type="submission" date="2016-03" db="UniProtKB">
        <authorList>
            <consortium name="EnsemblProtists"/>
        </authorList>
    </citation>
    <scope>IDENTIFICATION</scope>
</reference>
<evidence type="ECO:0000256" key="10">
    <source>
        <dbReference type="ARBA" id="ARBA00022833"/>
    </source>
</evidence>
<reference evidence="15" key="2">
    <citation type="submission" date="2012-11" db="EMBL/GenBank/DDBJ databases">
        <authorList>
            <person name="Kuo A."/>
            <person name="Curtis B.A."/>
            <person name="Tanifuji G."/>
            <person name="Burki F."/>
            <person name="Gruber A."/>
            <person name="Irimia M."/>
            <person name="Maruyama S."/>
            <person name="Arias M.C."/>
            <person name="Ball S.G."/>
            <person name="Gile G.H."/>
            <person name="Hirakawa Y."/>
            <person name="Hopkins J.F."/>
            <person name="Rensing S.A."/>
            <person name="Schmutz J."/>
            <person name="Symeonidi A."/>
            <person name="Elias M."/>
            <person name="Eveleigh R.J."/>
            <person name="Herman E.K."/>
            <person name="Klute M.J."/>
            <person name="Nakayama T."/>
            <person name="Obornik M."/>
            <person name="Reyes-Prieto A."/>
            <person name="Armbrust E.V."/>
            <person name="Aves S.J."/>
            <person name="Beiko R.G."/>
            <person name="Coutinho P."/>
            <person name="Dacks J.B."/>
            <person name="Durnford D.G."/>
            <person name="Fast N.M."/>
            <person name="Green B.R."/>
            <person name="Grisdale C."/>
            <person name="Hempe F."/>
            <person name="Henrissat B."/>
            <person name="Hoppner M.P."/>
            <person name="Ishida K.-I."/>
            <person name="Kim E."/>
            <person name="Koreny L."/>
            <person name="Kroth P.G."/>
            <person name="Liu Y."/>
            <person name="Malik S.-B."/>
            <person name="Maier U.G."/>
            <person name="McRose D."/>
            <person name="Mock T."/>
            <person name="Neilson J.A."/>
            <person name="Onodera N.T."/>
            <person name="Poole A.M."/>
            <person name="Pritham E.J."/>
            <person name="Richards T.A."/>
            <person name="Rocap G."/>
            <person name="Roy S.W."/>
            <person name="Sarai C."/>
            <person name="Schaack S."/>
            <person name="Shirato S."/>
            <person name="Slamovits C.H."/>
            <person name="Spencer D.F."/>
            <person name="Suzuki S."/>
            <person name="Worden A.Z."/>
            <person name="Zauner S."/>
            <person name="Barry K."/>
            <person name="Bell C."/>
            <person name="Bharti A.K."/>
            <person name="Crow J.A."/>
            <person name="Grimwood J."/>
            <person name="Kramer R."/>
            <person name="Lindquist E."/>
            <person name="Lucas S."/>
            <person name="Salamov A."/>
            <person name="McFadden G.I."/>
            <person name="Lane C.E."/>
            <person name="Keeling P.J."/>
            <person name="Gray M.W."/>
            <person name="Grigoriev I.V."/>
            <person name="Archibald J.M."/>
        </authorList>
    </citation>
    <scope>NUCLEOTIDE SEQUENCE</scope>
    <source>
        <strain evidence="15">CCMP2712</strain>
    </source>
</reference>
<dbReference type="OMA" id="TLFRDEM"/>
<evidence type="ECO:0000256" key="3">
    <source>
        <dbReference type="ARBA" id="ARBA00007823"/>
    </source>
</evidence>
<dbReference type="InterPro" id="IPR027794">
    <property type="entry name" value="tRNase_Z_dom"/>
</dbReference>
<dbReference type="InterPro" id="IPR047151">
    <property type="entry name" value="RNZ2-like"/>
</dbReference>
<feature type="region of interest" description="Disordered" evidence="11">
    <location>
        <begin position="166"/>
        <end position="193"/>
    </location>
</feature>
<dbReference type="AlphaFoldDB" id="L1IV18"/>
<dbReference type="GO" id="GO:0005739">
    <property type="term" value="C:mitochondrion"/>
    <property type="evidence" value="ECO:0007669"/>
    <property type="project" value="TreeGrafter"/>
</dbReference>
<dbReference type="Proteomes" id="UP000011087">
    <property type="component" value="Unassembled WGS sequence"/>
</dbReference>
<dbReference type="HOGENOM" id="CLU_514348_0_0_1"/>
<dbReference type="STRING" id="905079.L1IV18"/>
<dbReference type="OrthoDB" id="527344at2759"/>
<feature type="region of interest" description="Disordered" evidence="11">
    <location>
        <begin position="1"/>
        <end position="30"/>
    </location>
</feature>
<dbReference type="SUPFAM" id="SSF56281">
    <property type="entry name" value="Metallo-hydrolase/oxidoreductase"/>
    <property type="match status" value="2"/>
</dbReference>
<proteinExistence type="inferred from homology"/>
<keyword evidence="8" id="KW-0255">Endonuclease</keyword>
<evidence type="ECO:0000259" key="12">
    <source>
        <dbReference type="Pfam" id="PF13691"/>
    </source>
</evidence>
<dbReference type="PANTHER" id="PTHR12553:SF49">
    <property type="entry name" value="ZINC PHOSPHODIESTERASE ELAC PROTEIN 2"/>
    <property type="match status" value="1"/>
</dbReference>
<dbReference type="PaxDb" id="55529-EKX40106"/>
<reference evidence="13 15" key="1">
    <citation type="journal article" date="2012" name="Nature">
        <title>Algal genomes reveal evolutionary mosaicism and the fate of nucleomorphs.</title>
        <authorList>
            <consortium name="DOE Joint Genome Institute"/>
            <person name="Curtis B.A."/>
            <person name="Tanifuji G."/>
            <person name="Burki F."/>
            <person name="Gruber A."/>
            <person name="Irimia M."/>
            <person name="Maruyama S."/>
            <person name="Arias M.C."/>
            <person name="Ball S.G."/>
            <person name="Gile G.H."/>
            <person name="Hirakawa Y."/>
            <person name="Hopkins J.F."/>
            <person name="Kuo A."/>
            <person name="Rensing S.A."/>
            <person name="Schmutz J."/>
            <person name="Symeonidi A."/>
            <person name="Elias M."/>
            <person name="Eveleigh R.J."/>
            <person name="Herman E.K."/>
            <person name="Klute M.J."/>
            <person name="Nakayama T."/>
            <person name="Obornik M."/>
            <person name="Reyes-Prieto A."/>
            <person name="Armbrust E.V."/>
            <person name="Aves S.J."/>
            <person name="Beiko R.G."/>
            <person name="Coutinho P."/>
            <person name="Dacks J.B."/>
            <person name="Durnford D.G."/>
            <person name="Fast N.M."/>
            <person name="Green B.R."/>
            <person name="Grisdale C.J."/>
            <person name="Hempel F."/>
            <person name="Henrissat B."/>
            <person name="Hoppner M.P."/>
            <person name="Ishida K."/>
            <person name="Kim E."/>
            <person name="Koreny L."/>
            <person name="Kroth P.G."/>
            <person name="Liu Y."/>
            <person name="Malik S.B."/>
            <person name="Maier U.G."/>
            <person name="McRose D."/>
            <person name="Mock T."/>
            <person name="Neilson J.A."/>
            <person name="Onodera N.T."/>
            <person name="Poole A.M."/>
            <person name="Pritham E.J."/>
            <person name="Richards T.A."/>
            <person name="Rocap G."/>
            <person name="Roy S.W."/>
            <person name="Sarai C."/>
            <person name="Schaack S."/>
            <person name="Shirato S."/>
            <person name="Slamovits C.H."/>
            <person name="Spencer D.F."/>
            <person name="Suzuki S."/>
            <person name="Worden A.Z."/>
            <person name="Zauner S."/>
            <person name="Barry K."/>
            <person name="Bell C."/>
            <person name="Bharti A.K."/>
            <person name="Crow J.A."/>
            <person name="Grimwood J."/>
            <person name="Kramer R."/>
            <person name="Lindquist E."/>
            <person name="Lucas S."/>
            <person name="Salamov A."/>
            <person name="McFadden G.I."/>
            <person name="Lane C.E."/>
            <person name="Keeling P.J."/>
            <person name="Gray M.W."/>
            <person name="Grigoriev I.V."/>
            <person name="Archibald J.M."/>
        </authorList>
    </citation>
    <scope>NUCLEOTIDE SEQUENCE</scope>
    <source>
        <strain evidence="13 15">CCMP2712</strain>
    </source>
</reference>
<dbReference type="Gene3D" id="3.60.15.10">
    <property type="entry name" value="Ribonuclease Z/Hydroxyacylglutathione hydrolase-like"/>
    <property type="match status" value="2"/>
</dbReference>
<dbReference type="EC" id="3.1.26.11" evidence="4"/>
<organism evidence="13">
    <name type="scientific">Guillardia theta (strain CCMP2712)</name>
    <name type="common">Cryptophyte</name>
    <dbReference type="NCBI Taxonomy" id="905079"/>
    <lineage>
        <taxon>Eukaryota</taxon>
        <taxon>Cryptophyceae</taxon>
        <taxon>Pyrenomonadales</taxon>
        <taxon>Geminigeraceae</taxon>
        <taxon>Guillardia</taxon>
    </lineage>
</organism>
<evidence type="ECO:0000313" key="13">
    <source>
        <dbReference type="EMBL" id="EKX40106.1"/>
    </source>
</evidence>
<dbReference type="eggNOG" id="KOG2121">
    <property type="taxonomic scope" value="Eukaryota"/>
</dbReference>
<evidence type="ECO:0000256" key="4">
    <source>
        <dbReference type="ARBA" id="ARBA00012477"/>
    </source>
</evidence>
<evidence type="ECO:0000256" key="5">
    <source>
        <dbReference type="ARBA" id="ARBA00022694"/>
    </source>
</evidence>
<evidence type="ECO:0000256" key="11">
    <source>
        <dbReference type="SAM" id="MobiDB-lite"/>
    </source>
</evidence>
<keyword evidence="10" id="KW-0862">Zinc</keyword>
<keyword evidence="7" id="KW-0479">Metal-binding</keyword>
<sequence>MYVRRNTKGNDPDNNGPNKKRKEGVGSEQLDVKDGSQLQRYVQILGTDSSDCCPSILVVTEACRIVFNAGDAQRLCSQYQVRLNKLEHLFLTELHADTLGGLLGMYLTLSDSGVKKLSVHGPRGVTHFLRSGGRPESELVPVEIPSGDVQPVVLDHVSILPLPTSEVEKSERVEGVKEESDGEGEEADGKKKRNFVPSSTLAVSYLLRFADEAGRMDVNKALSLGVPKGPLLGQLKAGKSVTLTCGTIVEPQDCVEDAVEGPLIGIWFCPDVSSITKLAERMKVGEVPPPPLKSPHTSKPKKKKLALVIHMSSNHILLHETYKQLVEEFCENDAKHVILNSHTQIICQLNKVSPVFFPIPKDSEKKVEQRMQALDQIKRCDWSTSDVNKNLWPASIMLKFGIKPAKYSGLYHYDPSVQLKSVSTEIDDEIICKQTTAATNIPPSLQSISRQSAEVLILGTAASLPGKYRNVSAIFVDLFDRGGILLDCGEGTLGQLARFYGDEELREIIAKTKCVWISHMHADHHLGELL</sequence>
<dbReference type="EMBL" id="JH993034">
    <property type="protein sequence ID" value="EKX40106.1"/>
    <property type="molecule type" value="Genomic_DNA"/>
</dbReference>
<comment type="catalytic activity">
    <reaction evidence="1">
        <text>Endonucleolytic cleavage of RNA, removing extra 3' nucleotides from tRNA precursor, generating 3' termini of tRNAs. A 3'-hydroxy group is left at the tRNA terminus and a 5'-phosphoryl group is left at the trailer molecule.</text>
        <dbReference type="EC" id="3.1.26.11"/>
    </reaction>
</comment>
<dbReference type="PANTHER" id="PTHR12553">
    <property type="entry name" value="ZINC PHOSPHODIESTERASE ELAC PROTEIN 2"/>
    <property type="match status" value="1"/>
</dbReference>
<dbReference type="EnsemblProtists" id="EKX40106">
    <property type="protein sequence ID" value="EKX40106"/>
    <property type="gene ID" value="GUITHDRAFT_113844"/>
</dbReference>
<protein>
    <recommendedName>
        <fullName evidence="4">ribonuclease Z</fullName>
        <ecNumber evidence="4">3.1.26.11</ecNumber>
    </recommendedName>
</protein>
<evidence type="ECO:0000256" key="7">
    <source>
        <dbReference type="ARBA" id="ARBA00022723"/>
    </source>
</evidence>
<evidence type="ECO:0000256" key="8">
    <source>
        <dbReference type="ARBA" id="ARBA00022759"/>
    </source>
</evidence>
<dbReference type="GO" id="GO:1990180">
    <property type="term" value="P:mitochondrial tRNA 3'-end processing"/>
    <property type="evidence" value="ECO:0007669"/>
    <property type="project" value="TreeGrafter"/>
</dbReference>
<feature type="compositionally biased region" description="Basic and acidic residues" evidence="11">
    <location>
        <begin position="166"/>
        <end position="179"/>
    </location>
</feature>
<dbReference type="KEGG" id="gtt:GUITHDRAFT_113844"/>
<evidence type="ECO:0000313" key="15">
    <source>
        <dbReference type="Proteomes" id="UP000011087"/>
    </source>
</evidence>
<keyword evidence="6" id="KW-0540">Nuclease</keyword>
<comment type="similarity">
    <text evidence="3">Belongs to the RNase Z family.</text>
</comment>
<dbReference type="InterPro" id="IPR036866">
    <property type="entry name" value="RibonucZ/Hydroxyglut_hydro"/>
</dbReference>
<gene>
    <name evidence="13" type="ORF">GUITHDRAFT_113844</name>
</gene>
<evidence type="ECO:0000313" key="14">
    <source>
        <dbReference type="EnsemblProtists" id="EKX40106"/>
    </source>
</evidence>
<evidence type="ECO:0000256" key="1">
    <source>
        <dbReference type="ARBA" id="ARBA00000402"/>
    </source>
</evidence>
<dbReference type="Pfam" id="PF13691">
    <property type="entry name" value="Lactamase_B_4"/>
    <property type="match status" value="1"/>
</dbReference>
<evidence type="ECO:0000256" key="9">
    <source>
        <dbReference type="ARBA" id="ARBA00022801"/>
    </source>
</evidence>
<evidence type="ECO:0000256" key="2">
    <source>
        <dbReference type="ARBA" id="ARBA00001947"/>
    </source>
</evidence>
<dbReference type="RefSeq" id="XP_005827086.1">
    <property type="nucleotide sequence ID" value="XM_005827029.1"/>
</dbReference>
<feature type="domain" description="tRNase Z endonuclease" evidence="12">
    <location>
        <begin position="43"/>
        <end position="101"/>
    </location>
</feature>
<dbReference type="GO" id="GO:0042781">
    <property type="term" value="F:3'-tRNA processing endoribonuclease activity"/>
    <property type="evidence" value="ECO:0007669"/>
    <property type="project" value="UniProtKB-EC"/>
</dbReference>
<name>L1IV18_GUITC</name>
<accession>L1IV18</accession>
<evidence type="ECO:0000256" key="6">
    <source>
        <dbReference type="ARBA" id="ARBA00022722"/>
    </source>
</evidence>
<comment type="cofactor">
    <cofactor evidence="2">
        <name>Zn(2+)</name>
        <dbReference type="ChEBI" id="CHEBI:29105"/>
    </cofactor>
</comment>
<dbReference type="GO" id="GO:0046872">
    <property type="term" value="F:metal ion binding"/>
    <property type="evidence" value="ECO:0007669"/>
    <property type="project" value="UniProtKB-KW"/>
</dbReference>
<dbReference type="GeneID" id="17296905"/>